<comment type="caution">
    <text evidence="1">The sequence shown here is derived from an EMBL/GenBank/DDBJ whole genome shotgun (WGS) entry which is preliminary data.</text>
</comment>
<dbReference type="Gramene" id="mRNA:HanXRQr2_Chr09g0372431">
    <property type="protein sequence ID" value="mRNA:HanXRQr2_Chr09g0372431"/>
    <property type="gene ID" value="HanXRQr2_Chr09g0372431"/>
</dbReference>
<name>A0A9K3I3H2_HELAN</name>
<dbReference type="Proteomes" id="UP000215914">
    <property type="component" value="Unassembled WGS sequence"/>
</dbReference>
<reference evidence="1" key="1">
    <citation type="journal article" date="2017" name="Nature">
        <title>The sunflower genome provides insights into oil metabolism, flowering and Asterid evolution.</title>
        <authorList>
            <person name="Badouin H."/>
            <person name="Gouzy J."/>
            <person name="Grassa C.J."/>
            <person name="Murat F."/>
            <person name="Staton S.E."/>
            <person name="Cottret L."/>
            <person name="Lelandais-Briere C."/>
            <person name="Owens G.L."/>
            <person name="Carrere S."/>
            <person name="Mayjonade B."/>
            <person name="Legrand L."/>
            <person name="Gill N."/>
            <person name="Kane N.C."/>
            <person name="Bowers J.E."/>
            <person name="Hubner S."/>
            <person name="Bellec A."/>
            <person name="Berard A."/>
            <person name="Berges H."/>
            <person name="Blanchet N."/>
            <person name="Boniface M.C."/>
            <person name="Brunel D."/>
            <person name="Catrice O."/>
            <person name="Chaidir N."/>
            <person name="Claudel C."/>
            <person name="Donnadieu C."/>
            <person name="Faraut T."/>
            <person name="Fievet G."/>
            <person name="Helmstetter N."/>
            <person name="King M."/>
            <person name="Knapp S.J."/>
            <person name="Lai Z."/>
            <person name="Le Paslier M.C."/>
            <person name="Lippi Y."/>
            <person name="Lorenzon L."/>
            <person name="Mandel J.R."/>
            <person name="Marage G."/>
            <person name="Marchand G."/>
            <person name="Marquand E."/>
            <person name="Bret-Mestries E."/>
            <person name="Morien E."/>
            <person name="Nambeesan S."/>
            <person name="Nguyen T."/>
            <person name="Pegot-Espagnet P."/>
            <person name="Pouilly N."/>
            <person name="Raftis F."/>
            <person name="Sallet E."/>
            <person name="Schiex T."/>
            <person name="Thomas J."/>
            <person name="Vandecasteele C."/>
            <person name="Vares D."/>
            <person name="Vear F."/>
            <person name="Vautrin S."/>
            <person name="Crespi M."/>
            <person name="Mangin B."/>
            <person name="Burke J.M."/>
            <person name="Salse J."/>
            <person name="Munos S."/>
            <person name="Vincourt P."/>
            <person name="Rieseberg L.H."/>
            <person name="Langlade N.B."/>
        </authorList>
    </citation>
    <scope>NUCLEOTIDE SEQUENCE</scope>
    <source>
        <tissue evidence="1">Leaves</tissue>
    </source>
</reference>
<organism evidence="1 2">
    <name type="scientific">Helianthus annuus</name>
    <name type="common">Common sunflower</name>
    <dbReference type="NCBI Taxonomy" id="4232"/>
    <lineage>
        <taxon>Eukaryota</taxon>
        <taxon>Viridiplantae</taxon>
        <taxon>Streptophyta</taxon>
        <taxon>Embryophyta</taxon>
        <taxon>Tracheophyta</taxon>
        <taxon>Spermatophyta</taxon>
        <taxon>Magnoliopsida</taxon>
        <taxon>eudicotyledons</taxon>
        <taxon>Gunneridae</taxon>
        <taxon>Pentapetalae</taxon>
        <taxon>asterids</taxon>
        <taxon>campanulids</taxon>
        <taxon>Asterales</taxon>
        <taxon>Asteraceae</taxon>
        <taxon>Asteroideae</taxon>
        <taxon>Heliantheae alliance</taxon>
        <taxon>Heliantheae</taxon>
        <taxon>Helianthus</taxon>
    </lineage>
</organism>
<proteinExistence type="predicted"/>
<keyword evidence="2" id="KW-1185">Reference proteome</keyword>
<gene>
    <name evidence="1" type="ORF">HanXRQr2_Chr09g0372431</name>
</gene>
<evidence type="ECO:0000313" key="1">
    <source>
        <dbReference type="EMBL" id="KAF5789536.1"/>
    </source>
</evidence>
<dbReference type="AlphaFoldDB" id="A0A9K3I3H2"/>
<protein>
    <submittedName>
        <fullName evidence="1">Uncharacterized protein</fullName>
    </submittedName>
</protein>
<evidence type="ECO:0000313" key="2">
    <source>
        <dbReference type="Proteomes" id="UP000215914"/>
    </source>
</evidence>
<reference evidence="1" key="2">
    <citation type="submission" date="2020-06" db="EMBL/GenBank/DDBJ databases">
        <title>Helianthus annuus Genome sequencing and assembly Release 2.</title>
        <authorList>
            <person name="Gouzy J."/>
            <person name="Langlade N."/>
            <person name="Munos S."/>
        </authorList>
    </citation>
    <scope>NUCLEOTIDE SEQUENCE</scope>
    <source>
        <tissue evidence="1">Leaves</tissue>
    </source>
</reference>
<accession>A0A9K3I3H2</accession>
<sequence>MCSYIGFHLTISQSHIYTLMRLDDGGVDRVMIKYFRNNNASTRERLLKTSKKYTLYGPLYLLK</sequence>
<dbReference type="EMBL" id="MNCJ02000324">
    <property type="protein sequence ID" value="KAF5789536.1"/>
    <property type="molecule type" value="Genomic_DNA"/>
</dbReference>